<dbReference type="SUPFAM" id="SSF55729">
    <property type="entry name" value="Acyl-CoA N-acyltransferases (Nat)"/>
    <property type="match status" value="1"/>
</dbReference>
<dbReference type="Proteomes" id="UP000186917">
    <property type="component" value="Unassembled WGS sequence"/>
</dbReference>
<dbReference type="RefSeq" id="WP_076382236.1">
    <property type="nucleotide sequence ID" value="NZ_AP017422.1"/>
</dbReference>
<accession>A0A173ML43</accession>
<dbReference type="InterPro" id="IPR016181">
    <property type="entry name" value="Acyl_CoA_acyltransferase"/>
</dbReference>
<sequence>MDSKIVTQFVVASEQGVKALLELAQTITREKFASLLSPQKTDKYLAAKYSKQALIDEVNNLSNQWLVVYVNDKPTGFARITSKGERPEMLAQKRVVRIADFGILNACANEMVRQSLWDKCCAVCKSYEAIWMHEYAENPLIAFFESQGFRQQEEAAAPDELLLPSVYLIKQA</sequence>
<dbReference type="Gene3D" id="3.40.630.30">
    <property type="match status" value="1"/>
</dbReference>
<name>A0A173ML43_9BACT</name>
<dbReference type="PROSITE" id="PS51186">
    <property type="entry name" value="GNAT"/>
    <property type="match status" value="1"/>
</dbReference>
<evidence type="ECO:0000313" key="2">
    <source>
        <dbReference type="EMBL" id="SIT33461.1"/>
    </source>
</evidence>
<reference evidence="3" key="1">
    <citation type="submission" date="2017-01" db="EMBL/GenBank/DDBJ databases">
        <authorList>
            <person name="Varghese N."/>
            <person name="Submissions S."/>
        </authorList>
    </citation>
    <scope>NUCLEOTIDE SEQUENCE [LARGE SCALE GENOMIC DNA]</scope>
    <source>
        <strain evidence="3">DSM 21054</strain>
    </source>
</reference>
<dbReference type="OrthoDB" id="660843at2"/>
<dbReference type="STRING" id="477680.SAMN05421788_112173"/>
<dbReference type="GO" id="GO:0016747">
    <property type="term" value="F:acyltransferase activity, transferring groups other than amino-acyl groups"/>
    <property type="evidence" value="ECO:0007669"/>
    <property type="project" value="InterPro"/>
</dbReference>
<protein>
    <recommendedName>
        <fullName evidence="1">N-acetyltransferase domain-containing protein</fullName>
    </recommendedName>
</protein>
<dbReference type="KEGG" id="fln:FLA_4401"/>
<gene>
    <name evidence="2" type="ORF">SAMN05421788_112173</name>
</gene>
<dbReference type="EMBL" id="FTOR01000012">
    <property type="protein sequence ID" value="SIT33461.1"/>
    <property type="molecule type" value="Genomic_DNA"/>
</dbReference>
<proteinExistence type="predicted"/>
<keyword evidence="3" id="KW-1185">Reference proteome</keyword>
<evidence type="ECO:0000259" key="1">
    <source>
        <dbReference type="PROSITE" id="PS51186"/>
    </source>
</evidence>
<dbReference type="InterPro" id="IPR000182">
    <property type="entry name" value="GNAT_dom"/>
</dbReference>
<evidence type="ECO:0000313" key="3">
    <source>
        <dbReference type="Proteomes" id="UP000186917"/>
    </source>
</evidence>
<organism evidence="2 3">
    <name type="scientific">Filimonas lacunae</name>
    <dbReference type="NCBI Taxonomy" id="477680"/>
    <lineage>
        <taxon>Bacteria</taxon>
        <taxon>Pseudomonadati</taxon>
        <taxon>Bacteroidota</taxon>
        <taxon>Chitinophagia</taxon>
        <taxon>Chitinophagales</taxon>
        <taxon>Chitinophagaceae</taxon>
        <taxon>Filimonas</taxon>
    </lineage>
</organism>
<feature type="domain" description="N-acetyltransferase" evidence="1">
    <location>
        <begin position="22"/>
        <end position="172"/>
    </location>
</feature>
<dbReference type="AlphaFoldDB" id="A0A173ML43"/>